<feature type="chain" id="PRO_5042981476" evidence="2">
    <location>
        <begin position="21"/>
        <end position="269"/>
    </location>
</feature>
<evidence type="ECO:0000313" key="3">
    <source>
        <dbReference type="EMBL" id="KAK4157694.1"/>
    </source>
</evidence>
<evidence type="ECO:0000313" key="4">
    <source>
        <dbReference type="Proteomes" id="UP001302745"/>
    </source>
</evidence>
<sequence>MRIPPQLFLALASWPTTVLSKEVSVTHNHVLDIEIEPPEGLDLAVSARYPLPGPRCDNWVGIEVIYMVEVTEVCPDGSTVAETVTECVETLTRSICATATTNRPCYPCVMGTPPSSDTATVTMTSCSTATEQTVTVTVQLCSTCTATIYIGTVPGYTPGGACHGCAPYGSGSLPSSSSCSEGGTAVSATTTTTATTSASTSVAGTPGCTESEPGNPGVSSSGTHTTTTAATHKPTTAPPVVTAGGAQNAAINLAVLVMGWAVVCVVLGM</sequence>
<organism evidence="3 4">
    <name type="scientific">Chaetomidium leptoderma</name>
    <dbReference type="NCBI Taxonomy" id="669021"/>
    <lineage>
        <taxon>Eukaryota</taxon>
        <taxon>Fungi</taxon>
        <taxon>Dikarya</taxon>
        <taxon>Ascomycota</taxon>
        <taxon>Pezizomycotina</taxon>
        <taxon>Sordariomycetes</taxon>
        <taxon>Sordariomycetidae</taxon>
        <taxon>Sordariales</taxon>
        <taxon>Chaetomiaceae</taxon>
        <taxon>Chaetomidium</taxon>
    </lineage>
</organism>
<protein>
    <submittedName>
        <fullName evidence="3">Uncharacterized protein</fullName>
    </submittedName>
</protein>
<reference evidence="3" key="1">
    <citation type="journal article" date="2023" name="Mol. Phylogenet. Evol.">
        <title>Genome-scale phylogeny and comparative genomics of the fungal order Sordariales.</title>
        <authorList>
            <person name="Hensen N."/>
            <person name="Bonometti L."/>
            <person name="Westerberg I."/>
            <person name="Brannstrom I.O."/>
            <person name="Guillou S."/>
            <person name="Cros-Aarteil S."/>
            <person name="Calhoun S."/>
            <person name="Haridas S."/>
            <person name="Kuo A."/>
            <person name="Mondo S."/>
            <person name="Pangilinan J."/>
            <person name="Riley R."/>
            <person name="LaButti K."/>
            <person name="Andreopoulos B."/>
            <person name="Lipzen A."/>
            <person name="Chen C."/>
            <person name="Yan M."/>
            <person name="Daum C."/>
            <person name="Ng V."/>
            <person name="Clum A."/>
            <person name="Steindorff A."/>
            <person name="Ohm R.A."/>
            <person name="Martin F."/>
            <person name="Silar P."/>
            <person name="Natvig D.O."/>
            <person name="Lalanne C."/>
            <person name="Gautier V."/>
            <person name="Ament-Velasquez S.L."/>
            <person name="Kruys A."/>
            <person name="Hutchinson M.I."/>
            <person name="Powell A.J."/>
            <person name="Barry K."/>
            <person name="Miller A.N."/>
            <person name="Grigoriev I.V."/>
            <person name="Debuchy R."/>
            <person name="Gladieux P."/>
            <person name="Hiltunen Thoren M."/>
            <person name="Johannesson H."/>
        </authorList>
    </citation>
    <scope>NUCLEOTIDE SEQUENCE</scope>
    <source>
        <strain evidence="3">CBS 538.74</strain>
    </source>
</reference>
<feature type="region of interest" description="Disordered" evidence="1">
    <location>
        <begin position="190"/>
        <end position="236"/>
    </location>
</feature>
<name>A0AAN6VU44_9PEZI</name>
<feature type="compositionally biased region" description="Low complexity" evidence="1">
    <location>
        <begin position="216"/>
        <end position="236"/>
    </location>
</feature>
<evidence type="ECO:0000256" key="1">
    <source>
        <dbReference type="SAM" id="MobiDB-lite"/>
    </source>
</evidence>
<dbReference type="Proteomes" id="UP001302745">
    <property type="component" value="Unassembled WGS sequence"/>
</dbReference>
<dbReference type="EMBL" id="MU856847">
    <property type="protein sequence ID" value="KAK4157694.1"/>
    <property type="molecule type" value="Genomic_DNA"/>
</dbReference>
<dbReference type="AlphaFoldDB" id="A0AAN6VU44"/>
<proteinExistence type="predicted"/>
<reference evidence="3" key="2">
    <citation type="submission" date="2023-05" db="EMBL/GenBank/DDBJ databases">
        <authorList>
            <consortium name="Lawrence Berkeley National Laboratory"/>
            <person name="Steindorff A."/>
            <person name="Hensen N."/>
            <person name="Bonometti L."/>
            <person name="Westerberg I."/>
            <person name="Brannstrom I.O."/>
            <person name="Guillou S."/>
            <person name="Cros-Aarteil S."/>
            <person name="Calhoun S."/>
            <person name="Haridas S."/>
            <person name="Kuo A."/>
            <person name="Mondo S."/>
            <person name="Pangilinan J."/>
            <person name="Riley R."/>
            <person name="Labutti K."/>
            <person name="Andreopoulos B."/>
            <person name="Lipzen A."/>
            <person name="Chen C."/>
            <person name="Yanf M."/>
            <person name="Daum C."/>
            <person name="Ng V."/>
            <person name="Clum A."/>
            <person name="Ohm R."/>
            <person name="Martin F."/>
            <person name="Silar P."/>
            <person name="Natvig D."/>
            <person name="Lalanne C."/>
            <person name="Gautier V."/>
            <person name="Ament-Velasquez S.L."/>
            <person name="Kruys A."/>
            <person name="Hutchinson M.I."/>
            <person name="Powell A.J."/>
            <person name="Barry K."/>
            <person name="Miller A.N."/>
            <person name="Grigoriev I.V."/>
            <person name="Debuchy R."/>
            <person name="Gladieux P."/>
            <person name="Thoren M.H."/>
            <person name="Johannesson H."/>
        </authorList>
    </citation>
    <scope>NUCLEOTIDE SEQUENCE</scope>
    <source>
        <strain evidence="3">CBS 538.74</strain>
    </source>
</reference>
<keyword evidence="4" id="KW-1185">Reference proteome</keyword>
<feature type="signal peptide" evidence="2">
    <location>
        <begin position="1"/>
        <end position="20"/>
    </location>
</feature>
<comment type="caution">
    <text evidence="3">The sequence shown here is derived from an EMBL/GenBank/DDBJ whole genome shotgun (WGS) entry which is preliminary data.</text>
</comment>
<gene>
    <name evidence="3" type="ORF">C8A00DRAFT_11522</name>
</gene>
<evidence type="ECO:0000256" key="2">
    <source>
        <dbReference type="SAM" id="SignalP"/>
    </source>
</evidence>
<feature type="compositionally biased region" description="Low complexity" evidence="1">
    <location>
        <begin position="190"/>
        <end position="205"/>
    </location>
</feature>
<keyword evidence="2" id="KW-0732">Signal</keyword>
<accession>A0AAN6VU44</accession>